<proteinExistence type="predicted"/>
<feature type="compositionally biased region" description="Low complexity" evidence="1">
    <location>
        <begin position="197"/>
        <end position="206"/>
    </location>
</feature>
<organism evidence="2 3">
    <name type="scientific">Yarrowia lipolytica (strain CLIB 122 / E 150)</name>
    <name type="common">Yeast</name>
    <name type="synonym">Candida lipolytica</name>
    <dbReference type="NCBI Taxonomy" id="284591"/>
    <lineage>
        <taxon>Eukaryota</taxon>
        <taxon>Fungi</taxon>
        <taxon>Dikarya</taxon>
        <taxon>Ascomycota</taxon>
        <taxon>Saccharomycotina</taxon>
        <taxon>Dipodascomycetes</taxon>
        <taxon>Dipodascales</taxon>
        <taxon>Dipodascales incertae sedis</taxon>
        <taxon>Yarrowia</taxon>
    </lineage>
</organism>
<keyword evidence="3" id="KW-1185">Reference proteome</keyword>
<sequence>MRQDEYHIKQRIFSISKAAITMIKIKTEHKVVKARTPKKMKPGMARFRIQAVPIINQNNNAYLSEISFEEKLEPVPPMYPELQKVLDYIHSRKVPFDGSSGPYPPSSRRQVVNGYVAFKLYHHVPHTDLSAIDITHLLQGPWRACPDRHIWTKYADHYRSRGRDVAFKTWLLSVTSPAPEKGLIIQPQTQSEQGYNFSSSSDFSSSPEHSETLPVSSGEPSTPVDPFLIEFDQGIAEKEASFTSPCNQNYDLDFSQLQPLSIRVPYFNQYASSSNSGLDVDYFDGSTLDTPSYIDTFITPLH</sequence>
<protein>
    <submittedName>
        <fullName evidence="2">YALI0C07480p</fullName>
    </submittedName>
</protein>
<dbReference type="EMBL" id="CR382129">
    <property type="protein sequence ID" value="CAG81860.1"/>
    <property type="molecule type" value="Genomic_DNA"/>
</dbReference>
<dbReference type="AlphaFoldDB" id="F2Z6B8"/>
<evidence type="ECO:0000256" key="1">
    <source>
        <dbReference type="SAM" id="MobiDB-lite"/>
    </source>
</evidence>
<dbReference type="HOGENOM" id="CLU_921974_0_0_1"/>
<accession>F2Z6B8</accession>
<dbReference type="InParanoid" id="F2Z6B8"/>
<evidence type="ECO:0000313" key="3">
    <source>
        <dbReference type="Proteomes" id="UP000001300"/>
    </source>
</evidence>
<dbReference type="VEuPathDB" id="FungiDB:YALI0_C07480g"/>
<reference evidence="2 3" key="1">
    <citation type="journal article" date="2004" name="Nature">
        <title>Genome evolution in yeasts.</title>
        <authorList>
            <consortium name="Genolevures"/>
            <person name="Dujon B."/>
            <person name="Sherman D."/>
            <person name="Fischer G."/>
            <person name="Durrens P."/>
            <person name="Casaregola S."/>
            <person name="Lafontaine I."/>
            <person name="de Montigny J."/>
            <person name="Marck C."/>
            <person name="Neuveglise C."/>
            <person name="Talla E."/>
            <person name="Goffard N."/>
            <person name="Frangeul L."/>
            <person name="Aigle M."/>
            <person name="Anthouard V."/>
            <person name="Babour A."/>
            <person name="Barbe V."/>
            <person name="Barnay S."/>
            <person name="Blanchin S."/>
            <person name="Beckerich J.M."/>
            <person name="Beyne E."/>
            <person name="Bleykasten C."/>
            <person name="Boisrame A."/>
            <person name="Boyer J."/>
            <person name="Cattolico L."/>
            <person name="Confanioleri F."/>
            <person name="de Daruvar A."/>
            <person name="Despons L."/>
            <person name="Fabre E."/>
            <person name="Fairhead C."/>
            <person name="Ferry-Dumazet H."/>
            <person name="Groppi A."/>
            <person name="Hantraye F."/>
            <person name="Hennequin C."/>
            <person name="Jauniaux N."/>
            <person name="Joyet P."/>
            <person name="Kachouri R."/>
            <person name="Kerrest A."/>
            <person name="Koszul R."/>
            <person name="Lemaire M."/>
            <person name="Lesur I."/>
            <person name="Ma L."/>
            <person name="Muller H."/>
            <person name="Nicaud J.M."/>
            <person name="Nikolski M."/>
            <person name="Oztas S."/>
            <person name="Ozier-Kalogeropoulos O."/>
            <person name="Pellenz S."/>
            <person name="Potier S."/>
            <person name="Richard G.F."/>
            <person name="Straub M.L."/>
            <person name="Suleau A."/>
            <person name="Swennene D."/>
            <person name="Tekaia F."/>
            <person name="Wesolowski-Louvel M."/>
            <person name="Westhof E."/>
            <person name="Wirth B."/>
            <person name="Zeniou-Meyer M."/>
            <person name="Zivanovic I."/>
            <person name="Bolotin-Fukuhara M."/>
            <person name="Thierry A."/>
            <person name="Bouchier C."/>
            <person name="Caudron B."/>
            <person name="Scarpelli C."/>
            <person name="Gaillardin C."/>
            <person name="Weissenbach J."/>
            <person name="Wincker P."/>
            <person name="Souciet J.L."/>
        </authorList>
    </citation>
    <scope>NUCLEOTIDE SEQUENCE [LARGE SCALE GENOMIC DNA]</scope>
    <source>
        <strain evidence="3">CLIB 122 / E 150</strain>
    </source>
</reference>
<gene>
    <name evidence="2" type="ORF">YALI0_C07480g</name>
</gene>
<name>F2Z6B8_YARLI</name>
<dbReference type="Proteomes" id="UP000001300">
    <property type="component" value="Chromosome C"/>
</dbReference>
<evidence type="ECO:0000313" key="2">
    <source>
        <dbReference type="EMBL" id="CAG81860.1"/>
    </source>
</evidence>
<feature type="region of interest" description="Disordered" evidence="1">
    <location>
        <begin position="188"/>
        <end position="222"/>
    </location>
</feature>